<dbReference type="GO" id="GO:0003677">
    <property type="term" value="F:DNA binding"/>
    <property type="evidence" value="ECO:0007669"/>
    <property type="project" value="InterPro"/>
</dbReference>
<evidence type="ECO:0000313" key="4">
    <source>
        <dbReference type="Proteomes" id="UP000094527"/>
    </source>
</evidence>
<evidence type="ECO:0000259" key="2">
    <source>
        <dbReference type="Pfam" id="PF13768"/>
    </source>
</evidence>
<dbReference type="InterPro" id="IPR036465">
    <property type="entry name" value="vWFA_dom_sf"/>
</dbReference>
<dbReference type="PANTHER" id="PTHR45737">
    <property type="entry name" value="VON WILLEBRAND FACTOR A DOMAIN-CONTAINING PROTEIN 5A"/>
    <property type="match status" value="1"/>
</dbReference>
<dbReference type="OrthoDB" id="8279752at2759"/>
<dbReference type="Proteomes" id="UP000094527">
    <property type="component" value="Unassembled WGS sequence"/>
</dbReference>
<dbReference type="SUPFAM" id="SSF53300">
    <property type="entry name" value="vWA-like"/>
    <property type="match status" value="1"/>
</dbReference>
<reference evidence="3 4" key="1">
    <citation type="journal article" date="2016" name="Genome Biol. Evol.">
        <title>Gene Family Evolution Reflects Adaptation to Soil Environmental Stressors in the Genome of the Collembolan Orchesella cincta.</title>
        <authorList>
            <person name="Faddeeva-Vakhrusheva A."/>
            <person name="Derks M.F."/>
            <person name="Anvar S.Y."/>
            <person name="Agamennone V."/>
            <person name="Suring W."/>
            <person name="Smit S."/>
            <person name="van Straalen N.M."/>
            <person name="Roelofs D."/>
        </authorList>
    </citation>
    <scope>NUCLEOTIDE SEQUENCE [LARGE SCALE GENOMIC DNA]</scope>
    <source>
        <tissue evidence="3">Mixed pool</tissue>
    </source>
</reference>
<comment type="caution">
    <text evidence="3">The sequence shown here is derived from an EMBL/GenBank/DDBJ whole genome shotgun (WGS) entry which is preliminary data.</text>
</comment>
<dbReference type="AlphaFoldDB" id="A0A1D2NF57"/>
<dbReference type="Gene3D" id="3.40.50.410">
    <property type="entry name" value="von Willebrand factor, type A domain"/>
    <property type="match status" value="1"/>
</dbReference>
<dbReference type="PANTHER" id="PTHR45737:SF6">
    <property type="entry name" value="VON WILLEBRAND FACTOR A DOMAIN-CONTAINING PROTEIN 5A"/>
    <property type="match status" value="1"/>
</dbReference>
<organism evidence="3 4">
    <name type="scientific">Orchesella cincta</name>
    <name type="common">Springtail</name>
    <name type="synonym">Podura cincta</name>
    <dbReference type="NCBI Taxonomy" id="48709"/>
    <lineage>
        <taxon>Eukaryota</taxon>
        <taxon>Metazoa</taxon>
        <taxon>Ecdysozoa</taxon>
        <taxon>Arthropoda</taxon>
        <taxon>Hexapoda</taxon>
        <taxon>Collembola</taxon>
        <taxon>Entomobryomorpha</taxon>
        <taxon>Entomobryoidea</taxon>
        <taxon>Orchesellidae</taxon>
        <taxon>Orchesellinae</taxon>
        <taxon>Orchesella</taxon>
    </lineage>
</organism>
<dbReference type="InterPro" id="IPR002035">
    <property type="entry name" value="VWF_A"/>
</dbReference>
<keyword evidence="4" id="KW-1185">Reference proteome</keyword>
<dbReference type="STRING" id="48709.A0A1D2NF57"/>
<dbReference type="OMA" id="WRQESIF"/>
<feature type="domain" description="VWFA" evidence="2">
    <location>
        <begin position="16"/>
        <end position="99"/>
    </location>
</feature>
<dbReference type="GO" id="GO:0000786">
    <property type="term" value="C:nucleosome"/>
    <property type="evidence" value="ECO:0007669"/>
    <property type="project" value="InterPro"/>
</dbReference>
<dbReference type="PRINTS" id="PR00622">
    <property type="entry name" value="HISTONEH3"/>
</dbReference>
<sequence length="495" mass="54042">MSFFGWSNISSFYIDLRADLGGTEILQPLMEIYEKPNIEGYLRQIFVLTDGEVSNTEGVLGITQINAHKARVFALGIGDAASHHLVEGMAKAGGGTSAFVTYNESIDKKVLNQLKNGLQPSLTDIELQWEGVENAPNAEKTTVPVNKEKTLLGYNKPLESTSQTTSVNKQSPKRIPPVYDGSQLLVFGLFRSECPTAVNIKALSPDGPLTLRVEHSADNDVGTTGMLHRLAAVKLVRELELEIAALDFQDLDDVSGREESKKKEIIEIACKNGVTSKYTSFVAIDVSNKNLPSSMKNLTMETRYVPSQIAHGWHGRSAVPRRTLIPRKSAPVTGGVRRTKARRKQTARKSTGGMAPRIQLAKKAARRSPAIMYTVSDSNSDSDVDMMESSAGSQENPVVEKLISLQSFDGSFLLENGLSDVMGISLKKLKSDAQKHGLALKDFATAIAIAFFMNKLAQEKDLWELIVLKAKKWLAKSLSKGVDVDSVIKMAAASF</sequence>
<dbReference type="GO" id="GO:0030527">
    <property type="term" value="F:structural constituent of chromatin"/>
    <property type="evidence" value="ECO:0007669"/>
    <property type="project" value="InterPro"/>
</dbReference>
<protein>
    <submittedName>
        <fullName evidence="3">von Willebrand factor A domain-containing protein 5A</fullName>
    </submittedName>
</protein>
<dbReference type="Pfam" id="PF13768">
    <property type="entry name" value="VWA_3"/>
    <property type="match status" value="1"/>
</dbReference>
<proteinExistence type="predicted"/>
<gene>
    <name evidence="3" type="ORF">Ocin01_02809</name>
</gene>
<name>A0A1D2NF57_ORCCI</name>
<feature type="compositionally biased region" description="Basic residues" evidence="1">
    <location>
        <begin position="337"/>
        <end position="347"/>
    </location>
</feature>
<dbReference type="InterPro" id="IPR000164">
    <property type="entry name" value="Histone_H3/CENP-A"/>
</dbReference>
<dbReference type="EMBL" id="LJIJ01000061">
    <property type="protein sequence ID" value="ODN03857.1"/>
    <property type="molecule type" value="Genomic_DNA"/>
</dbReference>
<evidence type="ECO:0000256" key="1">
    <source>
        <dbReference type="SAM" id="MobiDB-lite"/>
    </source>
</evidence>
<feature type="region of interest" description="Disordered" evidence="1">
    <location>
        <begin position="331"/>
        <end position="353"/>
    </location>
</feature>
<accession>A0A1D2NF57</accession>
<evidence type="ECO:0000313" key="3">
    <source>
        <dbReference type="EMBL" id="ODN03857.1"/>
    </source>
</evidence>